<dbReference type="InterPro" id="IPR008580">
    <property type="entry name" value="PPPDE_dom"/>
</dbReference>
<evidence type="ECO:0000256" key="1">
    <source>
        <dbReference type="ARBA" id="ARBA00008140"/>
    </source>
</evidence>
<dbReference type="EMBL" id="JAPFFF010000016">
    <property type="protein sequence ID" value="KAK8865369.1"/>
    <property type="molecule type" value="Genomic_DNA"/>
</dbReference>
<organism evidence="5 6">
    <name type="scientific">Tritrichomonas musculus</name>
    <dbReference type="NCBI Taxonomy" id="1915356"/>
    <lineage>
        <taxon>Eukaryota</taxon>
        <taxon>Metamonada</taxon>
        <taxon>Parabasalia</taxon>
        <taxon>Tritrichomonadida</taxon>
        <taxon>Tritrichomonadidae</taxon>
        <taxon>Tritrichomonas</taxon>
    </lineage>
</organism>
<accession>A0ABR2IPJ7</accession>
<keyword evidence="6" id="KW-1185">Reference proteome</keyword>
<sequence>MFEYKVVFRPLEGIITKKFLKSPGASSLPFWKRILDTLALMGLTDSETGALNCSLEEMDFRYKEFLNKSKPNDYSYSNNNMPYHVGLVVGDKLFEYEDDDMYYKGYKPYNVNYNSKIKWQDLCPGSNDPKIHGTTNTSPDMLDAKIKSHADSSWRTKGHYDLFEHNCQHFTHFAVNQLN</sequence>
<keyword evidence="3" id="KW-0378">Hydrolase</keyword>
<comment type="caution">
    <text evidence="5">The sequence shown here is derived from an EMBL/GenBank/DDBJ whole genome shotgun (WGS) entry which is preliminary data.</text>
</comment>
<name>A0ABR2IPJ7_9EUKA</name>
<evidence type="ECO:0000313" key="5">
    <source>
        <dbReference type="EMBL" id="KAK8865369.1"/>
    </source>
</evidence>
<keyword evidence="2" id="KW-0645">Protease</keyword>
<dbReference type="Pfam" id="PF05903">
    <property type="entry name" value="Peptidase_C97"/>
    <property type="match status" value="1"/>
</dbReference>
<comment type="similarity">
    <text evidence="1">Belongs to the DeSI family.</text>
</comment>
<protein>
    <recommendedName>
        <fullName evidence="4">PPPDE domain-containing protein</fullName>
    </recommendedName>
</protein>
<evidence type="ECO:0000256" key="2">
    <source>
        <dbReference type="ARBA" id="ARBA00022670"/>
    </source>
</evidence>
<evidence type="ECO:0000313" key="6">
    <source>
        <dbReference type="Proteomes" id="UP001470230"/>
    </source>
</evidence>
<dbReference type="InterPro" id="IPR042266">
    <property type="entry name" value="PPPDE_sf"/>
</dbReference>
<reference evidence="5 6" key="1">
    <citation type="submission" date="2024-04" db="EMBL/GenBank/DDBJ databases">
        <title>Tritrichomonas musculus Genome.</title>
        <authorList>
            <person name="Alves-Ferreira E."/>
            <person name="Grigg M."/>
            <person name="Lorenzi H."/>
            <person name="Galac M."/>
        </authorList>
    </citation>
    <scope>NUCLEOTIDE SEQUENCE [LARGE SCALE GENOMIC DNA]</scope>
    <source>
        <strain evidence="5 6">EAF2021</strain>
    </source>
</reference>
<dbReference type="Gene3D" id="3.90.1720.30">
    <property type="entry name" value="PPPDE domains"/>
    <property type="match status" value="1"/>
</dbReference>
<feature type="domain" description="PPPDE" evidence="4">
    <location>
        <begin position="81"/>
        <end position="178"/>
    </location>
</feature>
<dbReference type="Proteomes" id="UP001470230">
    <property type="component" value="Unassembled WGS sequence"/>
</dbReference>
<gene>
    <name evidence="5" type="ORF">M9Y10_010911</name>
</gene>
<evidence type="ECO:0000256" key="3">
    <source>
        <dbReference type="ARBA" id="ARBA00022801"/>
    </source>
</evidence>
<proteinExistence type="inferred from homology"/>
<evidence type="ECO:0000259" key="4">
    <source>
        <dbReference type="Pfam" id="PF05903"/>
    </source>
</evidence>